<dbReference type="EMBL" id="JAHQCS010000110">
    <property type="protein sequence ID" value="MBU9712798.1"/>
    <property type="molecule type" value="Genomic_DNA"/>
</dbReference>
<protein>
    <submittedName>
        <fullName evidence="1">Uncharacterized protein</fullName>
    </submittedName>
</protein>
<organism evidence="1 2">
    <name type="scientific">Evansella tamaricis</name>
    <dbReference type="NCBI Taxonomy" id="2069301"/>
    <lineage>
        <taxon>Bacteria</taxon>
        <taxon>Bacillati</taxon>
        <taxon>Bacillota</taxon>
        <taxon>Bacilli</taxon>
        <taxon>Bacillales</taxon>
        <taxon>Bacillaceae</taxon>
        <taxon>Evansella</taxon>
    </lineage>
</organism>
<name>A0ABS6JGM7_9BACI</name>
<evidence type="ECO:0000313" key="2">
    <source>
        <dbReference type="Proteomes" id="UP000784880"/>
    </source>
</evidence>
<proteinExistence type="predicted"/>
<dbReference type="RefSeq" id="WP_217066970.1">
    <property type="nucleotide sequence ID" value="NZ_JAHQCS010000110.1"/>
</dbReference>
<accession>A0ABS6JGM7</accession>
<gene>
    <name evidence="1" type="ORF">KS419_13790</name>
</gene>
<evidence type="ECO:0000313" key="1">
    <source>
        <dbReference type="EMBL" id="MBU9712798.1"/>
    </source>
</evidence>
<reference evidence="1 2" key="1">
    <citation type="submission" date="2021-06" db="EMBL/GenBank/DDBJ databases">
        <title>Bacillus sp. RD4P76, an endophyte from a halophyte.</title>
        <authorList>
            <person name="Sun J.-Q."/>
        </authorList>
    </citation>
    <scope>NUCLEOTIDE SEQUENCE [LARGE SCALE GENOMIC DNA]</scope>
    <source>
        <strain evidence="1 2">CGMCC 1.15917</strain>
    </source>
</reference>
<comment type="caution">
    <text evidence="1">The sequence shown here is derived from an EMBL/GenBank/DDBJ whole genome shotgun (WGS) entry which is preliminary data.</text>
</comment>
<keyword evidence="2" id="KW-1185">Reference proteome</keyword>
<dbReference type="Proteomes" id="UP000784880">
    <property type="component" value="Unassembled WGS sequence"/>
</dbReference>
<sequence>MTELELLKVILHKLARIEKEMVKTSELDGLIQQMICQEENLESVHCLLDDLKTSIEIKHLENINSDEFLLRSIREPVEL</sequence>